<sequence length="227" mass="25389">MSPPRSNRSGRFAPIAAAVFLALAACAPPPPPPPQANPAPRHIVRIHGKAPAHLRLEWFAIYEARHWSETCRTRDTWSNLTWRVPMEVSRNGNRYEALLSVDKFLPGECGWRFAEARLLVAHPRWPDDAVSPNVHSVDGGALAGESPASRCGSDPVCVERAQVLYDSKPTPVEINCRVKRAERAPREEYFTCQELLREVRKLGQSLRPETRVVEVNINDRTDMGRGG</sequence>
<organism evidence="2 3">
    <name type="scientific">Vulcaniibacterium thermophilum</name>
    <dbReference type="NCBI Taxonomy" id="1169913"/>
    <lineage>
        <taxon>Bacteria</taxon>
        <taxon>Pseudomonadati</taxon>
        <taxon>Pseudomonadota</taxon>
        <taxon>Gammaproteobacteria</taxon>
        <taxon>Lysobacterales</taxon>
        <taxon>Lysobacteraceae</taxon>
        <taxon>Vulcaniibacterium</taxon>
    </lineage>
</organism>
<accession>A0A919DDT1</accession>
<keyword evidence="3" id="KW-1185">Reference proteome</keyword>
<evidence type="ECO:0008006" key="4">
    <source>
        <dbReference type="Google" id="ProtNLM"/>
    </source>
</evidence>
<dbReference type="RefSeq" id="WP_146473872.1">
    <property type="nucleotide sequence ID" value="NZ_BNCF01000010.1"/>
</dbReference>
<evidence type="ECO:0000256" key="1">
    <source>
        <dbReference type="SAM" id="SignalP"/>
    </source>
</evidence>
<feature type="signal peptide" evidence="1">
    <location>
        <begin position="1"/>
        <end position="27"/>
    </location>
</feature>
<reference evidence="2" key="2">
    <citation type="submission" date="2020-09" db="EMBL/GenBank/DDBJ databases">
        <authorList>
            <person name="Sun Q."/>
            <person name="Kim S."/>
        </authorList>
    </citation>
    <scope>NUCLEOTIDE SEQUENCE</scope>
    <source>
        <strain evidence="2">KCTC 32020</strain>
    </source>
</reference>
<dbReference type="OrthoDB" id="9099896at2"/>
<protein>
    <recommendedName>
        <fullName evidence="4">Lipoprotein</fullName>
    </recommendedName>
</protein>
<dbReference type="AlphaFoldDB" id="A0A919DDT1"/>
<evidence type="ECO:0000313" key="2">
    <source>
        <dbReference type="EMBL" id="GHE37436.1"/>
    </source>
</evidence>
<comment type="caution">
    <text evidence="2">The sequence shown here is derived from an EMBL/GenBank/DDBJ whole genome shotgun (WGS) entry which is preliminary data.</text>
</comment>
<gene>
    <name evidence="2" type="ORF">GCM10007167_19500</name>
</gene>
<dbReference type="Proteomes" id="UP000636453">
    <property type="component" value="Unassembled WGS sequence"/>
</dbReference>
<feature type="chain" id="PRO_5037340683" description="Lipoprotein" evidence="1">
    <location>
        <begin position="28"/>
        <end position="227"/>
    </location>
</feature>
<evidence type="ECO:0000313" key="3">
    <source>
        <dbReference type="Proteomes" id="UP000636453"/>
    </source>
</evidence>
<proteinExistence type="predicted"/>
<dbReference type="EMBL" id="BNCF01000010">
    <property type="protein sequence ID" value="GHE37436.1"/>
    <property type="molecule type" value="Genomic_DNA"/>
</dbReference>
<dbReference type="PROSITE" id="PS51257">
    <property type="entry name" value="PROKAR_LIPOPROTEIN"/>
    <property type="match status" value="1"/>
</dbReference>
<name>A0A919DDT1_9GAMM</name>
<reference evidence="2" key="1">
    <citation type="journal article" date="2014" name="Int. J. Syst. Evol. Microbiol.">
        <title>Complete genome sequence of Corynebacterium casei LMG S-19264T (=DSM 44701T), isolated from a smear-ripened cheese.</title>
        <authorList>
            <consortium name="US DOE Joint Genome Institute (JGI-PGF)"/>
            <person name="Walter F."/>
            <person name="Albersmeier A."/>
            <person name="Kalinowski J."/>
            <person name="Ruckert C."/>
        </authorList>
    </citation>
    <scope>NUCLEOTIDE SEQUENCE</scope>
    <source>
        <strain evidence="2">KCTC 32020</strain>
    </source>
</reference>
<keyword evidence="1" id="KW-0732">Signal</keyword>